<evidence type="ECO:0000313" key="3">
    <source>
        <dbReference type="WBParaSite" id="maker-unitig_32729-snap-gene-0.2-mRNA-1"/>
    </source>
</evidence>
<evidence type="ECO:0000313" key="2">
    <source>
        <dbReference type="Proteomes" id="UP000095280"/>
    </source>
</evidence>
<proteinExistence type="predicted"/>
<dbReference type="Proteomes" id="UP000095280">
    <property type="component" value="Unplaced"/>
</dbReference>
<feature type="compositionally biased region" description="Low complexity" evidence="1">
    <location>
        <begin position="251"/>
        <end position="265"/>
    </location>
</feature>
<accession>A0A1I8FFF6</accession>
<organism evidence="2 3">
    <name type="scientific">Macrostomum lignano</name>
    <dbReference type="NCBI Taxonomy" id="282301"/>
    <lineage>
        <taxon>Eukaryota</taxon>
        <taxon>Metazoa</taxon>
        <taxon>Spiralia</taxon>
        <taxon>Lophotrochozoa</taxon>
        <taxon>Platyhelminthes</taxon>
        <taxon>Rhabditophora</taxon>
        <taxon>Macrostomorpha</taxon>
        <taxon>Macrostomida</taxon>
        <taxon>Macrostomidae</taxon>
        <taxon>Macrostomum</taxon>
    </lineage>
</organism>
<evidence type="ECO:0000256" key="1">
    <source>
        <dbReference type="SAM" id="MobiDB-lite"/>
    </source>
</evidence>
<dbReference type="WBParaSite" id="maker-unitig_32729-snap-gene-0.2-mRNA-1">
    <property type="protein sequence ID" value="maker-unitig_32729-snap-gene-0.2-mRNA-1"/>
    <property type="gene ID" value="maker-unitig_32729-snap-gene-0.2"/>
</dbReference>
<dbReference type="AlphaFoldDB" id="A0A1I8FFF6"/>
<feature type="region of interest" description="Disordered" evidence="1">
    <location>
        <begin position="1"/>
        <end position="80"/>
    </location>
</feature>
<feature type="compositionally biased region" description="Low complexity" evidence="1">
    <location>
        <begin position="162"/>
        <end position="186"/>
    </location>
</feature>
<name>A0A1I8FFF6_9PLAT</name>
<feature type="compositionally biased region" description="Basic residues" evidence="1">
    <location>
        <begin position="219"/>
        <end position="229"/>
    </location>
</feature>
<keyword evidence="2" id="KW-1185">Reference proteome</keyword>
<sequence>MPGQHHPTMSDGESVAQPACSTSSSSSEEGVHEDDARGVCSDSPSIGSQRQQRQQHPHGGHPPQRHHQPQAPAHYLQHHGTTPNYDRLFDCCHLSAAQLASPEEGGGPAVLWLAVLLVERRRTRQQQQQNLAATAETSQSVLNRLKLFCTTSERKKQLRSYGAAPNGVSNGGNNASNSNRRPSVPRQSHPPLPPTPPLDQLPIPPPAPPSVVVSSATTLRRRRSLRCRRYGTSTDAADAADPADRPDAARSRVATARSRVDGPARASRAAAAVSPALMECLQECSGQDVRVTVNSSFSDIDAAVRYDEAGLRRLTASAALPGDGTVYTAAAWSNNTTASRVPAVRLKIAALTVACPDLAGMISDWMSPPLAPAAAMRYS</sequence>
<protein>
    <submittedName>
        <fullName evidence="3">Ig-like domain-containing protein</fullName>
    </submittedName>
</protein>
<feature type="compositionally biased region" description="Basic residues" evidence="1">
    <location>
        <begin position="53"/>
        <end position="68"/>
    </location>
</feature>
<feature type="compositionally biased region" description="Pro residues" evidence="1">
    <location>
        <begin position="188"/>
        <end position="209"/>
    </location>
</feature>
<feature type="region of interest" description="Disordered" evidence="1">
    <location>
        <begin position="157"/>
        <end position="265"/>
    </location>
</feature>
<reference evidence="3" key="1">
    <citation type="submission" date="2016-11" db="UniProtKB">
        <authorList>
            <consortium name="WormBaseParasite"/>
        </authorList>
    </citation>
    <scope>IDENTIFICATION</scope>
</reference>